<dbReference type="Pfam" id="PF00931">
    <property type="entry name" value="NB-ARC"/>
    <property type="match status" value="1"/>
</dbReference>
<dbReference type="InterPro" id="IPR038005">
    <property type="entry name" value="RX-like_CC"/>
</dbReference>
<dbReference type="OrthoDB" id="598235at2759"/>
<feature type="domain" description="Disease resistance R13L4/SHOC-2-like LRR" evidence="7">
    <location>
        <begin position="714"/>
        <end position="901"/>
    </location>
</feature>
<evidence type="ECO:0000313" key="8">
    <source>
        <dbReference type="Proteomes" id="UP000694853"/>
    </source>
</evidence>
<dbReference type="InterPro" id="IPR041118">
    <property type="entry name" value="Rx_N"/>
</dbReference>
<dbReference type="InterPro" id="IPR002182">
    <property type="entry name" value="NB-ARC"/>
</dbReference>
<dbReference type="RefSeq" id="XP_027368562.1">
    <property type="nucleotide sequence ID" value="XM_027512761.1"/>
</dbReference>
<dbReference type="InterPro" id="IPR058922">
    <property type="entry name" value="WHD_DRP"/>
</dbReference>
<name>A0A8B8MLS4_ABRPR</name>
<feature type="domain" description="Disease resistance protein winged helix" evidence="6">
    <location>
        <begin position="440"/>
        <end position="513"/>
    </location>
</feature>
<dbReference type="FunFam" id="3.40.50.300:FF:001091">
    <property type="entry name" value="Probable disease resistance protein At1g61300"/>
    <property type="match status" value="1"/>
</dbReference>
<dbReference type="GeneID" id="113874541"/>
<dbReference type="InterPro" id="IPR036388">
    <property type="entry name" value="WH-like_DNA-bd_sf"/>
</dbReference>
<dbReference type="AlphaFoldDB" id="A0A8B8MLS4"/>
<dbReference type="PANTHER" id="PTHR23155">
    <property type="entry name" value="DISEASE RESISTANCE PROTEIN RP"/>
    <property type="match status" value="1"/>
</dbReference>
<feature type="domain" description="NB-ARC" evidence="4">
    <location>
        <begin position="177"/>
        <end position="353"/>
    </location>
</feature>
<dbReference type="SUPFAM" id="SSF52540">
    <property type="entry name" value="P-loop containing nucleoside triphosphate hydrolases"/>
    <property type="match status" value="1"/>
</dbReference>
<feature type="domain" description="Disease resistance N-terminal" evidence="5">
    <location>
        <begin position="5"/>
        <end position="88"/>
    </location>
</feature>
<dbReference type="InterPro" id="IPR032675">
    <property type="entry name" value="LRR_dom_sf"/>
</dbReference>
<dbReference type="InterPro" id="IPR044974">
    <property type="entry name" value="Disease_R_plants"/>
</dbReference>
<evidence type="ECO:0000256" key="2">
    <source>
        <dbReference type="ARBA" id="ARBA00022741"/>
    </source>
</evidence>
<dbReference type="SUPFAM" id="SSF52047">
    <property type="entry name" value="RNI-like"/>
    <property type="match status" value="1"/>
</dbReference>
<reference evidence="9" key="2">
    <citation type="submission" date="2025-08" db="UniProtKB">
        <authorList>
            <consortium name="RefSeq"/>
        </authorList>
    </citation>
    <scope>IDENTIFICATION</scope>
    <source>
        <tissue evidence="9">Young leaves</tissue>
    </source>
</reference>
<dbReference type="InterPro" id="IPR055414">
    <property type="entry name" value="LRR_R13L4/SHOC2-like"/>
</dbReference>
<dbReference type="Gene3D" id="3.40.50.300">
    <property type="entry name" value="P-loop containing nucleotide triphosphate hydrolases"/>
    <property type="match status" value="1"/>
</dbReference>
<evidence type="ECO:0000259" key="5">
    <source>
        <dbReference type="Pfam" id="PF18052"/>
    </source>
</evidence>
<dbReference type="Gene3D" id="1.10.8.430">
    <property type="entry name" value="Helical domain of apoptotic protease-activating factors"/>
    <property type="match status" value="1"/>
</dbReference>
<gene>
    <name evidence="9" type="primary">LOC113874541</name>
</gene>
<evidence type="ECO:0000256" key="3">
    <source>
        <dbReference type="ARBA" id="ARBA00022821"/>
    </source>
</evidence>
<dbReference type="Gene3D" id="1.10.10.10">
    <property type="entry name" value="Winged helix-like DNA-binding domain superfamily/Winged helix DNA-binding domain"/>
    <property type="match status" value="1"/>
</dbReference>
<reference evidence="8" key="1">
    <citation type="journal article" date="2019" name="Toxins">
        <title>Detection of Abrin-Like and Prepropulchellin-Like Toxin Genes and Transcripts Using Whole Genome Sequencing and Full-Length Transcript Sequencing of Abrus precatorius.</title>
        <authorList>
            <person name="Hovde B.T."/>
            <person name="Daligault H.E."/>
            <person name="Hanschen E.R."/>
            <person name="Kunde Y.A."/>
            <person name="Johnson M.B."/>
            <person name="Starkenburg S.R."/>
            <person name="Johnson S.L."/>
        </authorList>
    </citation>
    <scope>NUCLEOTIDE SEQUENCE [LARGE SCALE GENOMIC DNA]</scope>
</reference>
<dbReference type="Pfam" id="PF23598">
    <property type="entry name" value="LRR_14"/>
    <property type="match status" value="2"/>
</dbReference>
<evidence type="ECO:0000313" key="9">
    <source>
        <dbReference type="RefSeq" id="XP_027368562.1"/>
    </source>
</evidence>
<keyword evidence="2" id="KW-0547">Nucleotide-binding</keyword>
<evidence type="ECO:0000259" key="7">
    <source>
        <dbReference type="Pfam" id="PF23598"/>
    </source>
</evidence>
<dbReference type="InterPro" id="IPR042197">
    <property type="entry name" value="Apaf_helical"/>
</dbReference>
<dbReference type="Pfam" id="PF23559">
    <property type="entry name" value="WHD_DRP"/>
    <property type="match status" value="1"/>
</dbReference>
<dbReference type="Gene3D" id="1.20.5.4130">
    <property type="match status" value="1"/>
</dbReference>
<evidence type="ECO:0000259" key="6">
    <source>
        <dbReference type="Pfam" id="PF23559"/>
    </source>
</evidence>
<sequence length="930" mass="106831">MADSVVEILLNELSRVVKEEVNLQKGVKDEIKKVKDELATMKAFLRFVDVQQEKDLRLKPWVEQVRDVAFEIEDVVDDYLLQVASDDDAGSAHNTCFRSICSPFKKWKARHQIGSELQNIRGRVSEIAERPKRYGYDPSLFKQASSSSSDAGPSEMDQFRKNVAASVDERQLVGIDAAKEEVVNLLNDGDLSLKVVSIVGMGGLGKTTLAKQIFRDMSSRFERRAFGIVSQTLKEDEFLKDLIEQLFSKDGEMLEIQQLLQLPLHRQKEKLREMLEDERYLIVVDDVWKTKHWDQIKMSFPRNNNGSRVIVTTRMAHVANHSSVEYGGHVHRLQPLTDNDSWDLFCKRTFPKQPCPSHLEPICKDIVFNKCKGVPIAILAIGGLLSTKNLGDVDEWKKVQESLDIELEENPELEMTKKILSLSFDDLPDHLKPCYMYLCIFPEDSRIKWTRVIRLWIAEGFVAKRGGRTVEEDADSYLTELVSRSLIQIVKERKDGSGRVKWCRIHDFLRDIILSKSKEERFVHMADTVEVGARRLCIHANAIKRGIDINLLLTLPQRLRSLLMFFNIPGDEAEENANDTFLSRDIGFKFNKLLSVLDLERAPLDAFPEEICTLLLLRYLCLRNTKISKLPKSIGNLQRLEMLDLKYTLIDELPQEISILHKKLRHLLISRCHQKRTDYRLRNFEKIIVYLNGEKGTEDYISSYDHQSCGVKITCDIGRFDSLQKVCFLEAPEKSEWMKDLGKLSQLRKLGLVKLREEQWKEVCSCISRLTNLRSLMLQTDYWFELEDVCPPPHLQKLHLNGSLKELPSWVSGSSLKNLLVLKLMNTRLKKDPGPSLMGLPNLSRLELYKAFDDGIKMRVVLPGNPFPSLITLRGYSDYYVGYRASSKHFPLPDIENLWEWAASLTDFYTAIDSSILVGLDKLIPLASVD</sequence>
<proteinExistence type="predicted"/>
<dbReference type="KEGG" id="aprc:113874541"/>
<protein>
    <submittedName>
        <fullName evidence="9">Disease resistance protein RPM1-like</fullName>
    </submittedName>
</protein>
<keyword evidence="3" id="KW-0611">Plant defense</keyword>
<dbReference type="Pfam" id="PF18052">
    <property type="entry name" value="Rx_N"/>
    <property type="match status" value="1"/>
</dbReference>
<dbReference type="PRINTS" id="PR00364">
    <property type="entry name" value="DISEASERSIST"/>
</dbReference>
<keyword evidence="8" id="KW-1185">Reference proteome</keyword>
<evidence type="ECO:0000256" key="1">
    <source>
        <dbReference type="ARBA" id="ARBA00022737"/>
    </source>
</evidence>
<dbReference type="Gene3D" id="3.80.10.10">
    <property type="entry name" value="Ribonuclease Inhibitor"/>
    <property type="match status" value="1"/>
</dbReference>
<dbReference type="InterPro" id="IPR027417">
    <property type="entry name" value="P-loop_NTPase"/>
</dbReference>
<dbReference type="PANTHER" id="PTHR23155:SF1205">
    <property type="entry name" value="DISEASE RESISTANCE PROTEIN RPM1"/>
    <property type="match status" value="1"/>
</dbReference>
<organism evidence="8 9">
    <name type="scientific">Abrus precatorius</name>
    <name type="common">Indian licorice</name>
    <name type="synonym">Glycine abrus</name>
    <dbReference type="NCBI Taxonomy" id="3816"/>
    <lineage>
        <taxon>Eukaryota</taxon>
        <taxon>Viridiplantae</taxon>
        <taxon>Streptophyta</taxon>
        <taxon>Embryophyta</taxon>
        <taxon>Tracheophyta</taxon>
        <taxon>Spermatophyta</taxon>
        <taxon>Magnoliopsida</taxon>
        <taxon>eudicotyledons</taxon>
        <taxon>Gunneridae</taxon>
        <taxon>Pentapetalae</taxon>
        <taxon>rosids</taxon>
        <taxon>fabids</taxon>
        <taxon>Fabales</taxon>
        <taxon>Fabaceae</taxon>
        <taxon>Papilionoideae</taxon>
        <taxon>50 kb inversion clade</taxon>
        <taxon>NPAAA clade</taxon>
        <taxon>indigoferoid/millettioid clade</taxon>
        <taxon>Abreae</taxon>
        <taxon>Abrus</taxon>
    </lineage>
</organism>
<feature type="domain" description="Disease resistance R13L4/SHOC-2-like LRR" evidence="7">
    <location>
        <begin position="592"/>
        <end position="674"/>
    </location>
</feature>
<keyword evidence="1" id="KW-0677">Repeat</keyword>
<evidence type="ECO:0000259" key="4">
    <source>
        <dbReference type="Pfam" id="PF00931"/>
    </source>
</evidence>
<dbReference type="FunFam" id="1.10.10.10:FF:000322">
    <property type="entry name" value="Probable disease resistance protein At1g63360"/>
    <property type="match status" value="1"/>
</dbReference>
<dbReference type="GO" id="GO:0098542">
    <property type="term" value="P:defense response to other organism"/>
    <property type="evidence" value="ECO:0007669"/>
    <property type="project" value="TreeGrafter"/>
</dbReference>
<accession>A0A8B8MLS4</accession>
<dbReference type="Proteomes" id="UP000694853">
    <property type="component" value="Unplaced"/>
</dbReference>
<dbReference type="CDD" id="cd14798">
    <property type="entry name" value="RX-CC_like"/>
    <property type="match status" value="1"/>
</dbReference>
<dbReference type="GO" id="GO:0043531">
    <property type="term" value="F:ADP binding"/>
    <property type="evidence" value="ECO:0007669"/>
    <property type="project" value="InterPro"/>
</dbReference>